<keyword evidence="5" id="KW-1185">Reference proteome</keyword>
<feature type="region of interest" description="Disordered" evidence="1">
    <location>
        <begin position="263"/>
        <end position="283"/>
    </location>
</feature>
<feature type="region of interest" description="Disordered" evidence="1">
    <location>
        <begin position="365"/>
        <end position="408"/>
    </location>
</feature>
<evidence type="ECO:0000313" key="4">
    <source>
        <dbReference type="EMBL" id="GIY19835.1"/>
    </source>
</evidence>
<evidence type="ECO:0000313" key="5">
    <source>
        <dbReference type="Proteomes" id="UP001054837"/>
    </source>
</evidence>
<accession>A0AAV4RHY7</accession>
<feature type="transmembrane region" description="Helical" evidence="2">
    <location>
        <begin position="316"/>
        <end position="334"/>
    </location>
</feature>
<dbReference type="EMBL" id="BPLQ01006072">
    <property type="protein sequence ID" value="GIY19835.1"/>
    <property type="molecule type" value="Genomic_DNA"/>
</dbReference>
<name>A0AAV4RHY7_9ARAC</name>
<feature type="compositionally biased region" description="Acidic residues" evidence="1">
    <location>
        <begin position="369"/>
        <end position="378"/>
    </location>
</feature>
<feature type="transmembrane region" description="Helical" evidence="2">
    <location>
        <begin position="214"/>
        <end position="232"/>
    </location>
</feature>
<reference evidence="4 5" key="1">
    <citation type="submission" date="2021-06" db="EMBL/GenBank/DDBJ databases">
        <title>Caerostris darwini draft genome.</title>
        <authorList>
            <person name="Kono N."/>
            <person name="Arakawa K."/>
        </authorList>
    </citation>
    <scope>NUCLEOTIDE SEQUENCE [LARGE SCALE GENOMIC DNA]</scope>
</reference>
<keyword evidence="2" id="KW-0812">Transmembrane</keyword>
<protein>
    <submittedName>
        <fullName evidence="4">Uncharacterized protein</fullName>
    </submittedName>
</protein>
<feature type="compositionally biased region" description="Gly residues" evidence="1">
    <location>
        <begin position="108"/>
        <end position="167"/>
    </location>
</feature>
<comment type="caution">
    <text evidence="4">The sequence shown here is derived from an EMBL/GenBank/DDBJ whole genome shotgun (WGS) entry which is preliminary data.</text>
</comment>
<evidence type="ECO:0000256" key="3">
    <source>
        <dbReference type="SAM" id="SignalP"/>
    </source>
</evidence>
<feature type="compositionally biased region" description="Low complexity" evidence="1">
    <location>
        <begin position="168"/>
        <end position="178"/>
    </location>
</feature>
<feature type="compositionally biased region" description="Gly residues" evidence="1">
    <location>
        <begin position="57"/>
        <end position="95"/>
    </location>
</feature>
<evidence type="ECO:0000256" key="1">
    <source>
        <dbReference type="SAM" id="MobiDB-lite"/>
    </source>
</evidence>
<organism evidence="4 5">
    <name type="scientific">Caerostris darwini</name>
    <dbReference type="NCBI Taxonomy" id="1538125"/>
    <lineage>
        <taxon>Eukaryota</taxon>
        <taxon>Metazoa</taxon>
        <taxon>Ecdysozoa</taxon>
        <taxon>Arthropoda</taxon>
        <taxon>Chelicerata</taxon>
        <taxon>Arachnida</taxon>
        <taxon>Araneae</taxon>
        <taxon>Araneomorphae</taxon>
        <taxon>Entelegynae</taxon>
        <taxon>Araneoidea</taxon>
        <taxon>Araneidae</taxon>
        <taxon>Caerostris</taxon>
    </lineage>
</organism>
<keyword evidence="2" id="KW-0472">Membrane</keyword>
<dbReference type="Proteomes" id="UP001054837">
    <property type="component" value="Unassembled WGS sequence"/>
</dbReference>
<keyword evidence="2" id="KW-1133">Transmembrane helix</keyword>
<sequence>MKLLWITVLCTAVFCILLQNADAKKLKRSESAVKNIKPMPLSLVRERIVRSPQNDGGNAGPGAGGNTGPGAGGNAGPGDGGNAGPGVGGNAGPGAGGNAGPGAGGNAGPGAGGNAGPGAGGDAGGNAGPGTGGNAGPGAGGNAGPGAGGNAGPGAGGNAGPGDGGDGMTTAPTTTSSDGGDGDGLFWDGMSISNMFDCISCWFLKKNCFLKMKLLWFTVLCTAVVCILLQNADARKIKRSESAMKNIKPMPFSLVRKRFVRSPQNDGGDDNADDGDSTTAAPISTSTTEENTLLLVNYIRYLVLVPEKNCFLKMKLLWFTVLCTAVVCILLQNADARKIKRSESAIKNIKPMPFSLVRKRFVRSPQNDGGDDNADDGDSTTAAPISTSTTEEPTSMTTIISSTTDDGSDYDDDEDDYIIVDFDWYYYIISWFY</sequence>
<feature type="compositionally biased region" description="Acidic residues" evidence="1">
    <location>
        <begin position="267"/>
        <end position="276"/>
    </location>
</feature>
<feature type="region of interest" description="Disordered" evidence="1">
    <location>
        <begin position="108"/>
        <end position="182"/>
    </location>
</feature>
<feature type="compositionally biased region" description="Low complexity" evidence="1">
    <location>
        <begin position="379"/>
        <end position="405"/>
    </location>
</feature>
<evidence type="ECO:0000256" key="2">
    <source>
        <dbReference type="SAM" id="Phobius"/>
    </source>
</evidence>
<keyword evidence="3" id="KW-0732">Signal</keyword>
<proteinExistence type="predicted"/>
<gene>
    <name evidence="4" type="ORF">CDAR_244291</name>
</gene>
<feature type="chain" id="PRO_5043349230" evidence="3">
    <location>
        <begin position="24"/>
        <end position="433"/>
    </location>
</feature>
<dbReference type="AlphaFoldDB" id="A0AAV4RHY7"/>
<feature type="signal peptide" evidence="3">
    <location>
        <begin position="1"/>
        <end position="23"/>
    </location>
</feature>
<feature type="region of interest" description="Disordered" evidence="1">
    <location>
        <begin position="51"/>
        <end position="95"/>
    </location>
</feature>